<evidence type="ECO:0000313" key="3">
    <source>
        <dbReference type="Proteomes" id="UP000230233"/>
    </source>
</evidence>
<feature type="compositionally biased region" description="Low complexity" evidence="1">
    <location>
        <begin position="203"/>
        <end position="212"/>
    </location>
</feature>
<comment type="caution">
    <text evidence="2">The sequence shown here is derived from an EMBL/GenBank/DDBJ whole genome shotgun (WGS) entry which is preliminary data.</text>
</comment>
<dbReference type="OrthoDB" id="10685133at2759"/>
<feature type="compositionally biased region" description="Polar residues" evidence="1">
    <location>
        <begin position="1"/>
        <end position="12"/>
    </location>
</feature>
<feature type="compositionally biased region" description="Polar residues" evidence="1">
    <location>
        <begin position="69"/>
        <end position="79"/>
    </location>
</feature>
<feature type="compositionally biased region" description="Basic residues" evidence="1">
    <location>
        <begin position="442"/>
        <end position="454"/>
    </location>
</feature>
<feature type="compositionally biased region" description="Polar residues" evidence="1">
    <location>
        <begin position="226"/>
        <end position="237"/>
    </location>
</feature>
<accession>A0A2G5ST88</accession>
<dbReference type="EMBL" id="PDUG01000006">
    <property type="protein sequence ID" value="PIC18159.1"/>
    <property type="molecule type" value="Genomic_DNA"/>
</dbReference>
<organism evidence="2 3">
    <name type="scientific">Caenorhabditis nigoni</name>
    <dbReference type="NCBI Taxonomy" id="1611254"/>
    <lineage>
        <taxon>Eukaryota</taxon>
        <taxon>Metazoa</taxon>
        <taxon>Ecdysozoa</taxon>
        <taxon>Nematoda</taxon>
        <taxon>Chromadorea</taxon>
        <taxon>Rhabditida</taxon>
        <taxon>Rhabditina</taxon>
        <taxon>Rhabditomorpha</taxon>
        <taxon>Rhabditoidea</taxon>
        <taxon>Rhabditidae</taxon>
        <taxon>Peloderinae</taxon>
        <taxon>Caenorhabditis</taxon>
    </lineage>
</organism>
<reference evidence="3" key="1">
    <citation type="submission" date="2017-10" db="EMBL/GenBank/DDBJ databases">
        <title>Rapid genome shrinkage in a self-fertile nematode reveals novel sperm competition proteins.</title>
        <authorList>
            <person name="Yin D."/>
            <person name="Schwarz E.M."/>
            <person name="Thomas C.G."/>
            <person name="Felde R.L."/>
            <person name="Korf I.F."/>
            <person name="Cutter A.D."/>
            <person name="Schartner C.M."/>
            <person name="Ralston E.J."/>
            <person name="Meyer B.J."/>
            <person name="Haag E.S."/>
        </authorList>
    </citation>
    <scope>NUCLEOTIDE SEQUENCE [LARGE SCALE GENOMIC DNA]</scope>
    <source>
        <strain evidence="3">JU1422</strain>
    </source>
</reference>
<dbReference type="Proteomes" id="UP000230233">
    <property type="component" value="Chromosome X"/>
</dbReference>
<feature type="compositionally biased region" description="Low complexity" evidence="1">
    <location>
        <begin position="283"/>
        <end position="299"/>
    </location>
</feature>
<name>A0A2G5ST88_9PELO</name>
<feature type="region of interest" description="Disordered" evidence="1">
    <location>
        <begin position="282"/>
        <end position="305"/>
    </location>
</feature>
<feature type="compositionally biased region" description="Basic and acidic residues" evidence="1">
    <location>
        <begin position="57"/>
        <end position="68"/>
    </location>
</feature>
<feature type="region of interest" description="Disordered" evidence="1">
    <location>
        <begin position="199"/>
        <end position="243"/>
    </location>
</feature>
<keyword evidence="3" id="KW-1185">Reference proteome</keyword>
<evidence type="ECO:0000313" key="2">
    <source>
        <dbReference type="EMBL" id="PIC18159.1"/>
    </source>
</evidence>
<feature type="region of interest" description="Disordered" evidence="1">
    <location>
        <begin position="1"/>
        <end position="79"/>
    </location>
</feature>
<gene>
    <name evidence="2" type="primary">Cnig_chr_X.g24153</name>
    <name evidence="2" type="ORF">B9Z55_024153</name>
</gene>
<feature type="compositionally biased region" description="Polar residues" evidence="1">
    <location>
        <begin position="492"/>
        <end position="501"/>
    </location>
</feature>
<dbReference type="STRING" id="1611254.A0A2G5ST88"/>
<feature type="compositionally biased region" description="Polar residues" evidence="1">
    <location>
        <begin position="45"/>
        <end position="55"/>
    </location>
</feature>
<evidence type="ECO:0000256" key="1">
    <source>
        <dbReference type="SAM" id="MobiDB-lite"/>
    </source>
</evidence>
<feature type="region of interest" description="Disordered" evidence="1">
    <location>
        <begin position="385"/>
        <end position="406"/>
    </location>
</feature>
<feature type="region of interest" description="Disordered" evidence="1">
    <location>
        <begin position="428"/>
        <end position="513"/>
    </location>
</feature>
<protein>
    <submittedName>
        <fullName evidence="2">Uncharacterized protein</fullName>
    </submittedName>
</protein>
<proteinExistence type="predicted"/>
<dbReference type="AlphaFoldDB" id="A0A2G5ST88"/>
<sequence>MSSCLLSPNRQHVSGVPEAGYPVNLMNVKVEPMETSSEDGKYGNSRHSPSSQFSSVKVEEANSPRIRSESFSSTEEGRRSSINAQFIQNNAVCVWNDRTGQSVVVSSNQSTKDALASLCLRDLEAKRMDDLGKITFKREEDRTDAEKQLWKMYMTEMGLKQKEKDTQQFHEGRIQQLYQDNLFKKQMDPLQTAILEQSATVESANRARANRNSSRKRKNQKPPARTNVNSVSGSSTPAPYVYRPRATTFSPMMIRTEPNKPKLPVMRPYVRRNTFGMSRFLDTSSSEQSSSPSPVPTTSNGQLANNYVPTSHIGQSKHFLMMQEGANPSESSTNNNDTPVNLPALEDLTNLQTSTADASPRLDGPQKDDPNQMAVVVEGPVQQTTLPMRHQSPPLSPVQRSKSTPPKLDEDLIAFLRGPLALAKKQEEEALRKKLTDPPAKSKPKRKPRLRPNRTSKIVPNYFFTGKTPPTGPSAIVAGPSAQREEKPIVKNNRSMSTPSNFLDEAESHEKKPLNLVLESNLDPYLC</sequence>